<reference evidence="2" key="1">
    <citation type="journal article" date="2017" name="Proc. Natl. Acad. Sci. U.S.A.">
        <title>Comparative genomics uncovers the prolific and distinctive metabolic potential of the cyanobacterial genus Moorea.</title>
        <authorList>
            <person name="Leao T."/>
            <person name="Castelao G."/>
            <person name="Korobeynikov A."/>
            <person name="Monroe E.A."/>
            <person name="Podell S."/>
            <person name="Glukhov E."/>
            <person name="Allen E.E."/>
            <person name="Gerwick W.H."/>
            <person name="Gerwick L."/>
        </authorList>
    </citation>
    <scope>NUCLEOTIDE SEQUENCE</scope>
    <source>
        <strain evidence="2">JHB</strain>
    </source>
</reference>
<dbReference type="Proteomes" id="UP000176944">
    <property type="component" value="Chromosome"/>
</dbReference>
<evidence type="ECO:0000313" key="2">
    <source>
        <dbReference type="EMBL" id="WAN69086.1"/>
    </source>
</evidence>
<feature type="region of interest" description="Disordered" evidence="1">
    <location>
        <begin position="45"/>
        <end position="78"/>
    </location>
</feature>
<sequence>MGRGCVRNLRPHRCLPRGDHGSRSWGGAVCGTCVRTAVCPVETTAVAHGGNPQDRAASPRPRCLPKTALPPQDRNGAFSVMARDCSPSRVAPLPPQDRNGAFDP</sequence>
<proteinExistence type="predicted"/>
<dbReference type="EMBL" id="CP017708">
    <property type="protein sequence ID" value="WAN69086.1"/>
    <property type="molecule type" value="Genomic_DNA"/>
</dbReference>
<protein>
    <submittedName>
        <fullName evidence="2">Uncharacterized protein</fullName>
    </submittedName>
</protein>
<organism evidence="2">
    <name type="scientific">Moorena producens (strain JHB)</name>
    <dbReference type="NCBI Taxonomy" id="1454205"/>
    <lineage>
        <taxon>Bacteria</taxon>
        <taxon>Bacillati</taxon>
        <taxon>Cyanobacteriota</taxon>
        <taxon>Cyanophyceae</taxon>
        <taxon>Coleofasciculales</taxon>
        <taxon>Coleofasciculaceae</taxon>
        <taxon>Moorena</taxon>
    </lineage>
</organism>
<gene>
    <name evidence="2" type="ORF">BJP36_42785</name>
</gene>
<name>A0A9Q9SSZ7_MOOP1</name>
<dbReference type="AlphaFoldDB" id="A0A9Q9SSZ7"/>
<evidence type="ECO:0000256" key="1">
    <source>
        <dbReference type="SAM" id="MobiDB-lite"/>
    </source>
</evidence>
<accession>A0A9Q9SSZ7</accession>
<reference evidence="2" key="2">
    <citation type="submission" date="2022-10" db="EMBL/GenBank/DDBJ databases">
        <authorList>
            <person name="Ngo T.-E."/>
        </authorList>
    </citation>
    <scope>NUCLEOTIDE SEQUENCE</scope>
    <source>
        <strain evidence="2">JHB</strain>
    </source>
</reference>